<sequence length="300" mass="32123">MSILSFDRVTKQFGDTVAVDSLSFTVETGEVFGLVGPNGAGKSTLIDLILDYVRPTDGTVRVFGSSLSNHGPEIRSRMGIVPDDYGLVGKFTGRQHVELERAARDISMSAEEIVEPLDMTDALDTPVGEYSRGMKQRLLLSMAFAGQPPLLLLDEPATGLDPNGVAKLQELIQTASQSGTTVLVSSHRLERVAAAADRIGVLIDGDFVTIDSVSAIREQTGATIELSVELAEARDDVRQAISEIEGVENVAASETELQIVCDSSAKSTVLNMLVRHGVEVVDFTASEPDLTDAFRELTVS</sequence>
<dbReference type="Proteomes" id="UP000294028">
    <property type="component" value="Unassembled WGS sequence"/>
</dbReference>
<dbReference type="SUPFAM" id="SSF52540">
    <property type="entry name" value="P-loop containing nucleoside triphosphate hydrolases"/>
    <property type="match status" value="1"/>
</dbReference>
<dbReference type="GO" id="GO:0016887">
    <property type="term" value="F:ATP hydrolysis activity"/>
    <property type="evidence" value="ECO:0007669"/>
    <property type="project" value="InterPro"/>
</dbReference>
<dbReference type="Gene3D" id="3.40.50.300">
    <property type="entry name" value="P-loop containing nucleotide triphosphate hydrolases"/>
    <property type="match status" value="1"/>
</dbReference>
<feature type="domain" description="ABC transporter" evidence="5">
    <location>
        <begin position="4"/>
        <end position="229"/>
    </location>
</feature>
<keyword evidence="3" id="KW-0547">Nucleotide-binding</keyword>
<dbReference type="PANTHER" id="PTHR43335">
    <property type="entry name" value="ABC TRANSPORTER, ATP-BINDING PROTEIN"/>
    <property type="match status" value="1"/>
</dbReference>
<dbReference type="EMBL" id="RZHH01000002">
    <property type="protein sequence ID" value="RYJ13109.1"/>
    <property type="molecule type" value="Genomic_DNA"/>
</dbReference>
<proteinExistence type="inferred from homology"/>
<dbReference type="GO" id="GO:0005524">
    <property type="term" value="F:ATP binding"/>
    <property type="evidence" value="ECO:0007669"/>
    <property type="project" value="UniProtKB-KW"/>
</dbReference>
<organism evidence="6 7">
    <name type="scientific">Halogeometricum borinquense</name>
    <dbReference type="NCBI Taxonomy" id="60847"/>
    <lineage>
        <taxon>Archaea</taxon>
        <taxon>Methanobacteriati</taxon>
        <taxon>Methanobacteriota</taxon>
        <taxon>Stenosarchaea group</taxon>
        <taxon>Halobacteria</taxon>
        <taxon>Halobacteriales</taxon>
        <taxon>Haloferacaceae</taxon>
        <taxon>Halogeometricum</taxon>
    </lineage>
</organism>
<evidence type="ECO:0000259" key="5">
    <source>
        <dbReference type="PROSITE" id="PS50893"/>
    </source>
</evidence>
<evidence type="ECO:0000256" key="4">
    <source>
        <dbReference type="ARBA" id="ARBA00022840"/>
    </source>
</evidence>
<dbReference type="CDD" id="cd03230">
    <property type="entry name" value="ABC_DR_subfamily_A"/>
    <property type="match status" value="1"/>
</dbReference>
<keyword evidence="2" id="KW-0813">Transport</keyword>
<comment type="similarity">
    <text evidence="1">Belongs to the ABC transporter superfamily.</text>
</comment>
<dbReference type="Pfam" id="PF00005">
    <property type="entry name" value="ABC_tran"/>
    <property type="match status" value="1"/>
</dbReference>
<reference evidence="6 7" key="1">
    <citation type="submission" date="2018-12" db="EMBL/GenBank/DDBJ databases">
        <title>Genome analysis provides insights into bioremediation potentialities of Halogeometricum borinquense strain N11.</title>
        <authorList>
            <person name="Najjari A."/>
            <person name="Youssef N."/>
            <person name="Fhoula I."/>
            <person name="Ben Dhia O."/>
            <person name="Mahjoubi M."/>
            <person name="Ouzari H.I."/>
            <person name="Cherif A."/>
        </authorList>
    </citation>
    <scope>NUCLEOTIDE SEQUENCE [LARGE SCALE GENOMIC DNA]</scope>
    <source>
        <strain evidence="6 7">N11</strain>
    </source>
</reference>
<dbReference type="InterPro" id="IPR003439">
    <property type="entry name" value="ABC_transporter-like_ATP-bd"/>
</dbReference>
<name>A0A482TM89_9EURY</name>
<dbReference type="PROSITE" id="PS50893">
    <property type="entry name" value="ABC_TRANSPORTER_2"/>
    <property type="match status" value="1"/>
</dbReference>
<evidence type="ECO:0000256" key="2">
    <source>
        <dbReference type="ARBA" id="ARBA00022448"/>
    </source>
</evidence>
<dbReference type="RefSeq" id="WP_129783582.1">
    <property type="nucleotide sequence ID" value="NZ_RZHH01000002.1"/>
</dbReference>
<dbReference type="InterPro" id="IPR027417">
    <property type="entry name" value="P-loop_NTPase"/>
</dbReference>
<dbReference type="AlphaFoldDB" id="A0A482TM89"/>
<dbReference type="SMART" id="SM00382">
    <property type="entry name" value="AAA"/>
    <property type="match status" value="1"/>
</dbReference>
<keyword evidence="4 6" id="KW-0067">ATP-binding</keyword>
<protein>
    <submittedName>
        <fullName evidence="6">ABC transporter ATP-binding protein</fullName>
    </submittedName>
</protein>
<evidence type="ECO:0000313" key="6">
    <source>
        <dbReference type="EMBL" id="RYJ13109.1"/>
    </source>
</evidence>
<accession>A0A482TM89</accession>
<evidence type="ECO:0000313" key="7">
    <source>
        <dbReference type="Proteomes" id="UP000294028"/>
    </source>
</evidence>
<dbReference type="PANTHER" id="PTHR43335:SF4">
    <property type="entry name" value="ABC TRANSPORTER, ATP-BINDING PROTEIN"/>
    <property type="match status" value="1"/>
</dbReference>
<dbReference type="InterPro" id="IPR003593">
    <property type="entry name" value="AAA+_ATPase"/>
</dbReference>
<gene>
    <name evidence="6" type="ORF">ELS19_03405</name>
</gene>
<evidence type="ECO:0000256" key="3">
    <source>
        <dbReference type="ARBA" id="ARBA00022741"/>
    </source>
</evidence>
<comment type="caution">
    <text evidence="6">The sequence shown here is derived from an EMBL/GenBank/DDBJ whole genome shotgun (WGS) entry which is preliminary data.</text>
</comment>
<evidence type="ECO:0000256" key="1">
    <source>
        <dbReference type="ARBA" id="ARBA00005417"/>
    </source>
</evidence>